<keyword evidence="4" id="KW-1185">Reference proteome</keyword>
<dbReference type="InParanoid" id="A0A1Y1WPD9"/>
<dbReference type="InterPro" id="IPR029058">
    <property type="entry name" value="AB_hydrolase_fold"/>
</dbReference>
<evidence type="ECO:0000313" key="4">
    <source>
        <dbReference type="Proteomes" id="UP000193498"/>
    </source>
</evidence>
<keyword evidence="1" id="KW-0812">Transmembrane</keyword>
<dbReference type="Gene3D" id="3.40.50.1820">
    <property type="entry name" value="alpha/beta hydrolase"/>
    <property type="match status" value="1"/>
</dbReference>
<feature type="transmembrane region" description="Helical" evidence="1">
    <location>
        <begin position="60"/>
        <end position="80"/>
    </location>
</feature>
<dbReference type="GO" id="GO:0016787">
    <property type="term" value="F:hydrolase activity"/>
    <property type="evidence" value="ECO:0007669"/>
    <property type="project" value="UniProtKB-KW"/>
</dbReference>
<dbReference type="GO" id="GO:0006629">
    <property type="term" value="P:lipid metabolic process"/>
    <property type="evidence" value="ECO:0007669"/>
    <property type="project" value="InterPro"/>
</dbReference>
<keyword evidence="3" id="KW-0378">Hydrolase</keyword>
<evidence type="ECO:0000256" key="1">
    <source>
        <dbReference type="SAM" id="Phobius"/>
    </source>
</evidence>
<gene>
    <name evidence="3" type="ORF">K493DRAFT_321728</name>
</gene>
<dbReference type="OrthoDB" id="426718at2759"/>
<dbReference type="PANTHER" id="PTHR45856:SF24">
    <property type="entry name" value="FUNGAL LIPASE-LIKE DOMAIN-CONTAINING PROTEIN"/>
    <property type="match status" value="1"/>
</dbReference>
<keyword evidence="1" id="KW-0472">Membrane</keyword>
<dbReference type="AlphaFoldDB" id="A0A1Y1WPD9"/>
<sequence length="509" mass="56857">MKLPATSIHQEPLSSTEFPTAHHAATSPYTFAEFLLSTLISAIQTLYYNYTMIFYDPINFFLTIAVYFSLICAMSVVTIVTDILSKGKVIKYLSDNYGQGMSPVHWANPEMFDEGTSFMKSASLSFSKVTRKESRSFSTLGGSAEIQANVFDPHVAMGSLLLSALVYERDESSWPKDPNQRELTILKYAREWNLKFVKASEMKVKGGGPYCGVFVGRRPGPFIVVAFKGTSPFDSAEWLSDATITRTEASSYVYGEVHSGFFNKLFPQQNCVGKVKRSNPYVEILHCIQREALEFQTEGEPIRPIPLWITGHSLGGALASLFYARLIKSIGDLGYATTGLVLQDGYTYGCPALGDGRFASEFASYSNLPYSNHSTLWRVVNDADIVTRIPPGNDDLDTLRFFSSSTLMNYAHIGQSLRLFTDGSNPDIQPTRYSSILYVANLDLGDGVPLWLRCYHFVKSFLPIGLIGDFPSLTSYNILTLGELLVPKLVADHFTSRYFWSLKRLLQRK</sequence>
<reference evidence="3 4" key="1">
    <citation type="submission" date="2016-07" db="EMBL/GenBank/DDBJ databases">
        <title>Pervasive Adenine N6-methylation of Active Genes in Fungi.</title>
        <authorList>
            <consortium name="DOE Joint Genome Institute"/>
            <person name="Mondo S.J."/>
            <person name="Dannebaum R.O."/>
            <person name="Kuo R.C."/>
            <person name="Labutti K."/>
            <person name="Haridas S."/>
            <person name="Kuo A."/>
            <person name="Salamov A."/>
            <person name="Ahrendt S.R."/>
            <person name="Lipzen A."/>
            <person name="Sullivan W."/>
            <person name="Andreopoulos W.B."/>
            <person name="Clum A."/>
            <person name="Lindquist E."/>
            <person name="Daum C."/>
            <person name="Ramamoorthy G.K."/>
            <person name="Gryganskyi A."/>
            <person name="Culley D."/>
            <person name="Magnuson J.K."/>
            <person name="James T.Y."/>
            <person name="O'Malley M.A."/>
            <person name="Stajich J.E."/>
            <person name="Spatafora J.W."/>
            <person name="Visel A."/>
            <person name="Grigoriev I.V."/>
        </authorList>
    </citation>
    <scope>NUCLEOTIDE SEQUENCE [LARGE SCALE GENOMIC DNA]</scope>
    <source>
        <strain evidence="3 4">CBS 931.73</strain>
    </source>
</reference>
<accession>A0A1Y1WPD9</accession>
<dbReference type="Pfam" id="PF01764">
    <property type="entry name" value="Lipase_3"/>
    <property type="match status" value="1"/>
</dbReference>
<dbReference type="Proteomes" id="UP000193498">
    <property type="component" value="Unassembled WGS sequence"/>
</dbReference>
<evidence type="ECO:0000313" key="3">
    <source>
        <dbReference type="EMBL" id="ORX75245.1"/>
    </source>
</evidence>
<feature type="transmembrane region" description="Helical" evidence="1">
    <location>
        <begin position="29"/>
        <end position="48"/>
    </location>
</feature>
<dbReference type="SUPFAM" id="SSF53474">
    <property type="entry name" value="alpha/beta-Hydrolases"/>
    <property type="match status" value="1"/>
</dbReference>
<proteinExistence type="predicted"/>
<evidence type="ECO:0000259" key="2">
    <source>
        <dbReference type="Pfam" id="PF01764"/>
    </source>
</evidence>
<dbReference type="InterPro" id="IPR002921">
    <property type="entry name" value="Fungal_lipase-type"/>
</dbReference>
<feature type="domain" description="Fungal lipase-type" evidence="2">
    <location>
        <begin position="224"/>
        <end position="391"/>
    </location>
</feature>
<organism evidence="3 4">
    <name type="scientific">Basidiobolus meristosporus CBS 931.73</name>
    <dbReference type="NCBI Taxonomy" id="1314790"/>
    <lineage>
        <taxon>Eukaryota</taxon>
        <taxon>Fungi</taxon>
        <taxon>Fungi incertae sedis</taxon>
        <taxon>Zoopagomycota</taxon>
        <taxon>Entomophthoromycotina</taxon>
        <taxon>Basidiobolomycetes</taxon>
        <taxon>Basidiobolales</taxon>
        <taxon>Basidiobolaceae</taxon>
        <taxon>Basidiobolus</taxon>
    </lineage>
</organism>
<dbReference type="STRING" id="1314790.A0A1Y1WPD9"/>
<comment type="caution">
    <text evidence="3">The sequence shown here is derived from an EMBL/GenBank/DDBJ whole genome shotgun (WGS) entry which is preliminary data.</text>
</comment>
<dbReference type="InterPro" id="IPR051218">
    <property type="entry name" value="Sec_MonoDiacylglyc_Lipase"/>
</dbReference>
<keyword evidence="1" id="KW-1133">Transmembrane helix</keyword>
<dbReference type="EMBL" id="MCFE01001029">
    <property type="protein sequence ID" value="ORX75245.1"/>
    <property type="molecule type" value="Genomic_DNA"/>
</dbReference>
<dbReference type="PANTHER" id="PTHR45856">
    <property type="entry name" value="ALPHA/BETA-HYDROLASES SUPERFAMILY PROTEIN"/>
    <property type="match status" value="1"/>
</dbReference>
<protein>
    <submittedName>
        <fullName evidence="3">Alpha/beta-hydrolase</fullName>
    </submittedName>
</protein>
<name>A0A1Y1WPD9_9FUNG</name>
<dbReference type="CDD" id="cd00519">
    <property type="entry name" value="Lipase_3"/>
    <property type="match status" value="1"/>
</dbReference>